<name>A0A8X8ZI16_SALSN</name>
<dbReference type="Proteomes" id="UP000298416">
    <property type="component" value="Unassembled WGS sequence"/>
</dbReference>
<protein>
    <recommendedName>
        <fullName evidence="1">Survival protein SurE-like phosphatase/nucleotidase domain-containing protein</fullName>
    </recommendedName>
</protein>
<dbReference type="GO" id="GO:0005829">
    <property type="term" value="C:cytosol"/>
    <property type="evidence" value="ECO:0007669"/>
    <property type="project" value="TreeGrafter"/>
</dbReference>
<dbReference type="GO" id="GO:0008252">
    <property type="term" value="F:nucleotidase activity"/>
    <property type="evidence" value="ECO:0007669"/>
    <property type="project" value="InterPro"/>
</dbReference>
<keyword evidence="3" id="KW-1185">Reference proteome</keyword>
<evidence type="ECO:0000259" key="1">
    <source>
        <dbReference type="Pfam" id="PF01975"/>
    </source>
</evidence>
<proteinExistence type="predicted"/>
<dbReference type="PANTHER" id="PTHR30457">
    <property type="entry name" value="5'-NUCLEOTIDASE SURE"/>
    <property type="match status" value="1"/>
</dbReference>
<sequence length="115" mass="12725">MVTPELLITAGSGRIRRGSMESNRDLPTVMVTNDDGIDAPGLQALVRALVYSDQYEVFVSAPEREQFAVSHSSTVLTVMLGNFDSCNSNRRATKTRIGHVLEQRKSNFDCVLCVY</sequence>
<evidence type="ECO:0000313" key="3">
    <source>
        <dbReference type="Proteomes" id="UP000298416"/>
    </source>
</evidence>
<dbReference type="InterPro" id="IPR002828">
    <property type="entry name" value="SurE-like_Pase/nucleotidase"/>
</dbReference>
<dbReference type="PANTHER" id="PTHR30457:SF0">
    <property type="entry name" value="PHOSPHATASE, PUTATIVE (AFU_ORTHOLOGUE AFUA_4G01070)-RELATED"/>
    <property type="match status" value="1"/>
</dbReference>
<evidence type="ECO:0000313" key="2">
    <source>
        <dbReference type="EMBL" id="KAG6405827.1"/>
    </source>
</evidence>
<reference evidence="2" key="1">
    <citation type="submission" date="2018-01" db="EMBL/GenBank/DDBJ databases">
        <authorList>
            <person name="Mao J.F."/>
        </authorList>
    </citation>
    <scope>NUCLEOTIDE SEQUENCE</scope>
    <source>
        <strain evidence="2">Huo1</strain>
        <tissue evidence="2">Leaf</tissue>
    </source>
</reference>
<accession>A0A8X8ZI16</accession>
<comment type="caution">
    <text evidence="2">The sequence shown here is derived from an EMBL/GenBank/DDBJ whole genome shotgun (WGS) entry which is preliminary data.</text>
</comment>
<gene>
    <name evidence="2" type="ORF">SASPL_133421</name>
</gene>
<dbReference type="OrthoDB" id="202825at2759"/>
<organism evidence="2">
    <name type="scientific">Salvia splendens</name>
    <name type="common">Scarlet sage</name>
    <dbReference type="NCBI Taxonomy" id="180675"/>
    <lineage>
        <taxon>Eukaryota</taxon>
        <taxon>Viridiplantae</taxon>
        <taxon>Streptophyta</taxon>
        <taxon>Embryophyta</taxon>
        <taxon>Tracheophyta</taxon>
        <taxon>Spermatophyta</taxon>
        <taxon>Magnoliopsida</taxon>
        <taxon>eudicotyledons</taxon>
        <taxon>Gunneridae</taxon>
        <taxon>Pentapetalae</taxon>
        <taxon>asterids</taxon>
        <taxon>lamiids</taxon>
        <taxon>Lamiales</taxon>
        <taxon>Lamiaceae</taxon>
        <taxon>Nepetoideae</taxon>
        <taxon>Mentheae</taxon>
        <taxon>Salviinae</taxon>
        <taxon>Salvia</taxon>
        <taxon>Salvia subgen. Calosphace</taxon>
        <taxon>core Calosphace</taxon>
    </lineage>
</organism>
<feature type="domain" description="Survival protein SurE-like phosphatase/nucleotidase" evidence="1">
    <location>
        <begin position="29"/>
        <end position="79"/>
    </location>
</feature>
<dbReference type="AlphaFoldDB" id="A0A8X8ZI16"/>
<dbReference type="InterPro" id="IPR030048">
    <property type="entry name" value="SurE"/>
</dbReference>
<reference evidence="2" key="2">
    <citation type="submission" date="2020-08" db="EMBL/GenBank/DDBJ databases">
        <title>Plant Genome Project.</title>
        <authorList>
            <person name="Zhang R.-G."/>
        </authorList>
    </citation>
    <scope>NUCLEOTIDE SEQUENCE</scope>
    <source>
        <strain evidence="2">Huo1</strain>
        <tissue evidence="2">Leaf</tissue>
    </source>
</reference>
<dbReference type="Pfam" id="PF01975">
    <property type="entry name" value="SurE"/>
    <property type="match status" value="1"/>
</dbReference>
<dbReference type="EMBL" id="PNBA02000012">
    <property type="protein sequence ID" value="KAG6405827.1"/>
    <property type="molecule type" value="Genomic_DNA"/>
</dbReference>